<dbReference type="InterPro" id="IPR010730">
    <property type="entry name" value="HET"/>
</dbReference>
<organism evidence="2 3">
    <name type="scientific">Diaporthe australafricana</name>
    <dbReference type="NCBI Taxonomy" id="127596"/>
    <lineage>
        <taxon>Eukaryota</taxon>
        <taxon>Fungi</taxon>
        <taxon>Dikarya</taxon>
        <taxon>Ascomycota</taxon>
        <taxon>Pezizomycotina</taxon>
        <taxon>Sordariomycetes</taxon>
        <taxon>Sordariomycetidae</taxon>
        <taxon>Diaporthales</taxon>
        <taxon>Diaporthaceae</taxon>
        <taxon>Diaporthe</taxon>
    </lineage>
</organism>
<evidence type="ECO:0000313" key="3">
    <source>
        <dbReference type="Proteomes" id="UP001583177"/>
    </source>
</evidence>
<sequence length="396" mass="44644">MASGVTYVPTLEACCFSLPFRVFGYRLSIGLWLRRTKDTVYQPRKDTNDSVDNYQYSYLPGKRNIRVLELHPGASSDPLQGALLDVSLDDPTVDFEALSYVWRVACSTGDFESTIDLGGRKCRLGANLTNSLYYLRHESSPRRLWIDAICIDQCCLEERSQQVALMAEVYAHATSVVIWLGLASARSQLGLEILFFLSNSDKRIGSDGAPWDYLDTAEVEMALEDILGRSYFSRLWVVQEAALATHTNMCVGSTSIQWSMAQTRKFLARIKLAELSPSWQASDHLRRIDFRPLCELLEQSLAADAKRNGTVEIPSLLDVVHSVRHKKVFDDRDRIYGVMSLGTPAEIASFVPNYSLSWEETYRRFYDLVVSQVFSDPEITVDELQVQGEAQGEATT</sequence>
<reference evidence="2 3" key="1">
    <citation type="journal article" date="2024" name="IMA Fungus">
        <title>IMA Genome - F19 : A genome assembly and annotation guide to empower mycologists, including annotated draft genome sequences of Ceratocystis pirilliformis, Diaporthe australafricana, Fusarium ophioides, Paecilomyces lecythidis, and Sporothrix stenoceras.</title>
        <authorList>
            <person name="Aylward J."/>
            <person name="Wilson A.M."/>
            <person name="Visagie C.M."/>
            <person name="Spraker J."/>
            <person name="Barnes I."/>
            <person name="Buitendag C."/>
            <person name="Ceriani C."/>
            <person name="Del Mar Angel L."/>
            <person name="du Plessis D."/>
            <person name="Fuchs T."/>
            <person name="Gasser K."/>
            <person name="Kramer D."/>
            <person name="Li W."/>
            <person name="Munsamy K."/>
            <person name="Piso A."/>
            <person name="Price J.L."/>
            <person name="Sonnekus B."/>
            <person name="Thomas C."/>
            <person name="van der Nest A."/>
            <person name="van Dijk A."/>
            <person name="van Heerden A."/>
            <person name="van Vuuren N."/>
            <person name="Yilmaz N."/>
            <person name="Duong T.A."/>
            <person name="van der Merwe N.A."/>
            <person name="Wingfield M.J."/>
            <person name="Wingfield B.D."/>
        </authorList>
    </citation>
    <scope>NUCLEOTIDE SEQUENCE [LARGE SCALE GENOMIC DNA]</scope>
    <source>
        <strain evidence="2 3">CMW 18300</strain>
    </source>
</reference>
<evidence type="ECO:0000313" key="2">
    <source>
        <dbReference type="EMBL" id="KAL1862762.1"/>
    </source>
</evidence>
<name>A0ABR3WIG8_9PEZI</name>
<dbReference type="Proteomes" id="UP001583177">
    <property type="component" value="Unassembled WGS sequence"/>
</dbReference>
<dbReference type="Pfam" id="PF06985">
    <property type="entry name" value="HET"/>
    <property type="match status" value="1"/>
</dbReference>
<gene>
    <name evidence="2" type="ORF">Daus18300_008406</name>
</gene>
<keyword evidence="3" id="KW-1185">Reference proteome</keyword>
<dbReference type="PANTHER" id="PTHR24148">
    <property type="entry name" value="ANKYRIN REPEAT DOMAIN-CONTAINING PROTEIN 39 HOMOLOG-RELATED"/>
    <property type="match status" value="1"/>
</dbReference>
<dbReference type="PANTHER" id="PTHR24148:SF64">
    <property type="entry name" value="HETEROKARYON INCOMPATIBILITY DOMAIN-CONTAINING PROTEIN"/>
    <property type="match status" value="1"/>
</dbReference>
<comment type="caution">
    <text evidence="2">The sequence shown here is derived from an EMBL/GenBank/DDBJ whole genome shotgun (WGS) entry which is preliminary data.</text>
</comment>
<dbReference type="EMBL" id="JAWRVE010000078">
    <property type="protein sequence ID" value="KAL1862762.1"/>
    <property type="molecule type" value="Genomic_DNA"/>
</dbReference>
<evidence type="ECO:0000259" key="1">
    <source>
        <dbReference type="Pfam" id="PF06985"/>
    </source>
</evidence>
<protein>
    <recommendedName>
        <fullName evidence="1">Heterokaryon incompatibility domain-containing protein</fullName>
    </recommendedName>
</protein>
<accession>A0ABR3WIG8</accession>
<dbReference type="InterPro" id="IPR052895">
    <property type="entry name" value="HetReg/Transcr_Mod"/>
</dbReference>
<proteinExistence type="predicted"/>
<feature type="domain" description="Heterokaryon incompatibility" evidence="1">
    <location>
        <begin position="95"/>
        <end position="240"/>
    </location>
</feature>